<dbReference type="AlphaFoldDB" id="A0A0F9LV78"/>
<protein>
    <recommendedName>
        <fullName evidence="2">Viral late gene transcription factor 3 zinc ribbon domain-containing protein</fullName>
    </recommendedName>
</protein>
<gene>
    <name evidence="1" type="ORF">LCGC14_1232930</name>
</gene>
<dbReference type="EMBL" id="LAZR01006595">
    <property type="protein sequence ID" value="KKM91001.1"/>
    <property type="molecule type" value="Genomic_DNA"/>
</dbReference>
<proteinExistence type="predicted"/>
<accession>A0A0F9LV78</accession>
<organism evidence="1">
    <name type="scientific">marine sediment metagenome</name>
    <dbReference type="NCBI Taxonomy" id="412755"/>
    <lineage>
        <taxon>unclassified sequences</taxon>
        <taxon>metagenomes</taxon>
        <taxon>ecological metagenomes</taxon>
    </lineage>
</organism>
<sequence length="53" mass="6282">MTKRQTQYRLANELCVTCNVGLERSDYFYAMICPLCGRKHSYLVILKYKGQFK</sequence>
<comment type="caution">
    <text evidence="1">The sequence shown here is derived from an EMBL/GenBank/DDBJ whole genome shotgun (WGS) entry which is preliminary data.</text>
</comment>
<name>A0A0F9LV78_9ZZZZ</name>
<reference evidence="1" key="1">
    <citation type="journal article" date="2015" name="Nature">
        <title>Complex archaea that bridge the gap between prokaryotes and eukaryotes.</title>
        <authorList>
            <person name="Spang A."/>
            <person name="Saw J.H."/>
            <person name="Jorgensen S.L."/>
            <person name="Zaremba-Niedzwiedzka K."/>
            <person name="Martijn J."/>
            <person name="Lind A.E."/>
            <person name="van Eijk R."/>
            <person name="Schleper C."/>
            <person name="Guy L."/>
            <person name="Ettema T.J."/>
        </authorList>
    </citation>
    <scope>NUCLEOTIDE SEQUENCE</scope>
</reference>
<evidence type="ECO:0000313" key="1">
    <source>
        <dbReference type="EMBL" id="KKM91001.1"/>
    </source>
</evidence>
<evidence type="ECO:0008006" key="2">
    <source>
        <dbReference type="Google" id="ProtNLM"/>
    </source>
</evidence>